<organism evidence="1 2">
    <name type="scientific">Gottfriedia luciferensis</name>
    <dbReference type="NCBI Taxonomy" id="178774"/>
    <lineage>
        <taxon>Bacteria</taxon>
        <taxon>Bacillati</taxon>
        <taxon>Bacillota</taxon>
        <taxon>Bacilli</taxon>
        <taxon>Bacillales</taxon>
        <taxon>Bacillaceae</taxon>
        <taxon>Gottfriedia</taxon>
    </lineage>
</organism>
<dbReference type="Pfam" id="PF19458">
    <property type="entry name" value="DUF5995"/>
    <property type="match status" value="1"/>
</dbReference>
<keyword evidence="2" id="KW-1185">Reference proteome</keyword>
<name>A0ABX2ZJX0_9BACI</name>
<sequence length="271" mass="30765">MNSLLNHIGNANTIDDVIEQLDEIISMSNKTKSKLGYFASLYRLVTIKVKVGILNNQFEDGTRMERLDVNFANFYLKALKNYLNGEPVSLSWQLAFRHAENRQSILLQHLLLGINAHINLDLGVAAAKVCQGTDILSLYNDFMKINSILASLVDEVRDDMDRISPWIGFLDHVDPKASKAIINFSLEKSRNYAWDFAKKLAVANDSEWEALIKVHDNEVASIGNMVARPSSWMLKAGLWAIRFRESKNIERNLDLLNHTRFETISTDGIQL</sequence>
<gene>
    <name evidence="1" type="ORF">BED47_14140</name>
</gene>
<dbReference type="InterPro" id="IPR046037">
    <property type="entry name" value="DUF5995"/>
</dbReference>
<accession>A0ABX2ZJX0</accession>
<protein>
    <submittedName>
        <fullName evidence="1">Uncharacterized protein</fullName>
    </submittedName>
</protein>
<dbReference type="RefSeq" id="WP_069035331.1">
    <property type="nucleotide sequence ID" value="NZ_MDKC01000036.1"/>
</dbReference>
<reference evidence="1 2" key="1">
    <citation type="submission" date="2016-07" db="EMBL/GenBank/DDBJ databases">
        <authorList>
            <person name="Townsley L."/>
            <person name="Shank E.A."/>
        </authorList>
    </citation>
    <scope>NUCLEOTIDE SEQUENCE [LARGE SCALE GENOMIC DNA]</scope>
    <source>
        <strain evidence="1 2">CH01</strain>
    </source>
</reference>
<evidence type="ECO:0000313" key="2">
    <source>
        <dbReference type="Proteomes" id="UP000094580"/>
    </source>
</evidence>
<evidence type="ECO:0000313" key="1">
    <source>
        <dbReference type="EMBL" id="ODG90002.1"/>
    </source>
</evidence>
<dbReference type="EMBL" id="MDKC01000036">
    <property type="protein sequence ID" value="ODG90002.1"/>
    <property type="molecule type" value="Genomic_DNA"/>
</dbReference>
<dbReference type="Proteomes" id="UP000094580">
    <property type="component" value="Unassembled WGS sequence"/>
</dbReference>
<proteinExistence type="predicted"/>
<comment type="caution">
    <text evidence="1">The sequence shown here is derived from an EMBL/GenBank/DDBJ whole genome shotgun (WGS) entry which is preliminary data.</text>
</comment>